<comment type="caution">
    <text evidence="9">The sequence shown here is derived from an EMBL/GenBank/DDBJ whole genome shotgun (WGS) entry which is preliminary data.</text>
</comment>
<gene>
    <name evidence="9" type="primary">lexA_2</name>
    <name evidence="9" type="ORF">TR69_WS6001000182</name>
</gene>
<evidence type="ECO:0000256" key="3">
    <source>
        <dbReference type="ARBA" id="ARBA00022801"/>
    </source>
</evidence>
<dbReference type="GO" id="GO:0006281">
    <property type="term" value="P:DNA repair"/>
    <property type="evidence" value="ECO:0007669"/>
    <property type="project" value="UniProtKB-KW"/>
</dbReference>
<dbReference type="InterPro" id="IPR006197">
    <property type="entry name" value="Peptidase_S24_LexA"/>
</dbReference>
<dbReference type="Pfam" id="PF00717">
    <property type="entry name" value="Peptidase_S24"/>
    <property type="match status" value="1"/>
</dbReference>
<evidence type="ECO:0000256" key="2">
    <source>
        <dbReference type="ARBA" id="ARBA00022763"/>
    </source>
</evidence>
<dbReference type="STRING" id="1617426.TR69_WS6001000182"/>
<dbReference type="PANTHER" id="PTHR33516:SF2">
    <property type="entry name" value="LEXA REPRESSOR-RELATED"/>
    <property type="match status" value="1"/>
</dbReference>
<dbReference type="PATRIC" id="fig|1617426.3.peg.177"/>
<dbReference type="EMBL" id="JYNZ01000002">
    <property type="protein sequence ID" value="KXK27307.1"/>
    <property type="molecule type" value="Genomic_DNA"/>
</dbReference>
<protein>
    <submittedName>
        <fullName evidence="9">LexA repressor</fullName>
        <ecNumber evidence="9">3.4.21.88</ecNumber>
    </submittedName>
</protein>
<evidence type="ECO:0000259" key="8">
    <source>
        <dbReference type="Pfam" id="PF00717"/>
    </source>
</evidence>
<evidence type="ECO:0000256" key="5">
    <source>
        <dbReference type="ARBA" id="ARBA00023204"/>
    </source>
</evidence>
<keyword evidence="5" id="KW-0234">DNA repair</keyword>
<dbReference type="GO" id="GO:0006355">
    <property type="term" value="P:regulation of DNA-templated transcription"/>
    <property type="evidence" value="ECO:0007669"/>
    <property type="project" value="InterPro"/>
</dbReference>
<evidence type="ECO:0000256" key="1">
    <source>
        <dbReference type="ARBA" id="ARBA00007484"/>
    </source>
</evidence>
<name>A0A136M090_9BACT</name>
<accession>A0A136M090</accession>
<feature type="domain" description="Peptidase S24/S26A/S26B/S26C" evidence="8">
    <location>
        <begin position="12"/>
        <end position="124"/>
    </location>
</feature>
<dbReference type="InterPro" id="IPR015927">
    <property type="entry name" value="Peptidase_S24_S26A/B/C"/>
</dbReference>
<reference evidence="9 10" key="1">
    <citation type="submission" date="2015-02" db="EMBL/GenBank/DDBJ databases">
        <title>Improved understanding of the partial-nitritation anammox process through 23 genomes representing the majority of the microbial community.</title>
        <authorList>
            <person name="Speth D.R."/>
            <person name="In T Zandt M."/>
            <person name="Guerrero Cruz S."/>
            <person name="Jetten M.S."/>
            <person name="Dutilh B.E."/>
        </authorList>
    </citation>
    <scope>NUCLEOTIDE SEQUENCE [LARGE SCALE GENOMIC DNA]</scope>
    <source>
        <strain evidence="9">OLB20</strain>
    </source>
</reference>
<evidence type="ECO:0000313" key="9">
    <source>
        <dbReference type="EMBL" id="KXK27307.1"/>
    </source>
</evidence>
<dbReference type="Proteomes" id="UP000070457">
    <property type="component" value="Unassembled WGS sequence"/>
</dbReference>
<dbReference type="InterPro" id="IPR039418">
    <property type="entry name" value="LexA-like"/>
</dbReference>
<dbReference type="PANTHER" id="PTHR33516">
    <property type="entry name" value="LEXA REPRESSOR"/>
    <property type="match status" value="1"/>
</dbReference>
<dbReference type="InterPro" id="IPR036286">
    <property type="entry name" value="LexA/Signal_pep-like_sf"/>
</dbReference>
<dbReference type="GO" id="GO:0004252">
    <property type="term" value="F:serine-type endopeptidase activity"/>
    <property type="evidence" value="ECO:0007669"/>
    <property type="project" value="UniProtKB-EC"/>
</dbReference>
<keyword evidence="2" id="KW-0227">DNA damage</keyword>
<keyword evidence="4 7" id="KW-0068">Autocatalytic cleavage</keyword>
<comment type="similarity">
    <text evidence="1 7">Belongs to the peptidase S24 family.</text>
</comment>
<evidence type="ECO:0000256" key="6">
    <source>
        <dbReference type="ARBA" id="ARBA00023236"/>
    </source>
</evidence>
<proteinExistence type="inferred from homology"/>
<organism evidence="9 10">
    <name type="scientific">candidate division WS6 bacterium OLB20</name>
    <dbReference type="NCBI Taxonomy" id="1617426"/>
    <lineage>
        <taxon>Bacteria</taxon>
        <taxon>Candidatus Dojkabacteria</taxon>
    </lineage>
</organism>
<keyword evidence="6" id="KW-0742">SOS response</keyword>
<evidence type="ECO:0000256" key="4">
    <source>
        <dbReference type="ARBA" id="ARBA00022813"/>
    </source>
</evidence>
<dbReference type="GO" id="GO:0003677">
    <property type="term" value="F:DNA binding"/>
    <property type="evidence" value="ECO:0007669"/>
    <property type="project" value="InterPro"/>
</dbReference>
<evidence type="ECO:0000256" key="7">
    <source>
        <dbReference type="RuleBase" id="RU003991"/>
    </source>
</evidence>
<dbReference type="EC" id="3.4.21.88" evidence="9"/>
<evidence type="ECO:0000313" key="10">
    <source>
        <dbReference type="Proteomes" id="UP000070457"/>
    </source>
</evidence>
<dbReference type="GO" id="GO:0009432">
    <property type="term" value="P:SOS response"/>
    <property type="evidence" value="ECO:0007669"/>
    <property type="project" value="UniProtKB-KW"/>
</dbReference>
<dbReference type="AlphaFoldDB" id="A0A136M090"/>
<dbReference type="NCBIfam" id="NF007621">
    <property type="entry name" value="PRK10276.1"/>
    <property type="match status" value="1"/>
</dbReference>
<sequence>MNSIRGQLLASSSVSAGFPSPAEDVIDRTLDLHELLVKHPAATFFVRVQGHSMTGAGIVSGDILVVDRSLKAQDGDVVIALLDGEFTVKRLQQRGSSLMLIPAHADFAPVHIREGDDFEVWGVVTGVVRELLHP</sequence>
<dbReference type="Gene3D" id="2.10.109.10">
    <property type="entry name" value="Umud Fragment, subunit A"/>
    <property type="match status" value="1"/>
</dbReference>
<dbReference type="SUPFAM" id="SSF51306">
    <property type="entry name" value="LexA/Signal peptidase"/>
    <property type="match status" value="1"/>
</dbReference>
<dbReference type="PRINTS" id="PR00726">
    <property type="entry name" value="LEXASERPTASE"/>
</dbReference>
<dbReference type="InterPro" id="IPR050077">
    <property type="entry name" value="LexA_repressor"/>
</dbReference>
<dbReference type="CDD" id="cd06529">
    <property type="entry name" value="S24_LexA-like"/>
    <property type="match status" value="1"/>
</dbReference>
<keyword evidence="3 7" id="KW-0378">Hydrolase</keyword>